<dbReference type="InterPro" id="IPR002139">
    <property type="entry name" value="Ribo/fructo_kinase"/>
</dbReference>
<gene>
    <name evidence="8" type="primary">LOC115742601</name>
</gene>
<sequence length="502" mass="53172">MAPSRFIELTMMPATMTKHLSLLSPPPPPPPPPPPLHSFPPLSSLLLPSPLPLFPRPPSLRSAATITRPPDKHLQVAFMSAFNAPPPHGFSPSSCSCFRADRERPSDFAAEDGDGDEDDDEEEGDLAFHVRDGSTSAAPSALPDRWDVLGLGQAMVDFSGMVDDDFLERLGLVKGTRKLVNHEERGGVLRAMDGCTYKAAAGGSLSNSLVALSRLGTRPIGGPPLSIAMAGSVGGDPLGGFYRAKLRRANVNFLSAPVNDGTTGTVIVLTTPDAQRTMLAYQGMSSSVNYDSSLAGMVSKTNVLIVEGYLFEFPDTIKTIVKACEEARRSGALVAITASDVSCIENHYDDFWEVVGEYADIVFANSEEARAFCHFSSKESPVSATRYLSHFVRLVSVTDGPRGSYFGVKGEAIYIPPSPCIPVDTCGAGDAYASGVLYGILRGACDLKGIGALAARVASTVIGQQGTRLRVQDAAELADSFAFNVENSGILSDVGSDHVSSL</sequence>
<dbReference type="PANTHER" id="PTHR43320:SF3">
    <property type="entry name" value="CARBOHYDRATE KINASE PFKB DOMAIN-CONTAINING PROTEIN"/>
    <property type="match status" value="1"/>
</dbReference>
<proteinExistence type="inferred from homology"/>
<evidence type="ECO:0000256" key="4">
    <source>
        <dbReference type="RuleBase" id="RU003704"/>
    </source>
</evidence>
<dbReference type="InterPro" id="IPR002173">
    <property type="entry name" value="Carboh/pur_kinase_PfkB_CS"/>
</dbReference>
<feature type="domain" description="Carbohydrate kinase PfkB" evidence="6">
    <location>
        <begin position="196"/>
        <end position="469"/>
    </location>
</feature>
<evidence type="ECO:0000256" key="1">
    <source>
        <dbReference type="ARBA" id="ARBA00010688"/>
    </source>
</evidence>
<dbReference type="GO" id="GO:0016301">
    <property type="term" value="F:kinase activity"/>
    <property type="evidence" value="ECO:0007669"/>
    <property type="project" value="UniProtKB-KW"/>
</dbReference>
<dbReference type="Pfam" id="PF00294">
    <property type="entry name" value="PfkB"/>
    <property type="match status" value="1"/>
</dbReference>
<organism evidence="7 8">
    <name type="scientific">Rhodamnia argentea</name>
    <dbReference type="NCBI Taxonomy" id="178133"/>
    <lineage>
        <taxon>Eukaryota</taxon>
        <taxon>Viridiplantae</taxon>
        <taxon>Streptophyta</taxon>
        <taxon>Embryophyta</taxon>
        <taxon>Tracheophyta</taxon>
        <taxon>Spermatophyta</taxon>
        <taxon>Magnoliopsida</taxon>
        <taxon>eudicotyledons</taxon>
        <taxon>Gunneridae</taxon>
        <taxon>Pentapetalae</taxon>
        <taxon>rosids</taxon>
        <taxon>malvids</taxon>
        <taxon>Myrtales</taxon>
        <taxon>Myrtaceae</taxon>
        <taxon>Myrtoideae</taxon>
        <taxon>Myrteae</taxon>
        <taxon>Australasian group</taxon>
        <taxon>Rhodamnia</taxon>
    </lineage>
</organism>
<dbReference type="OrthoDB" id="415590at2759"/>
<dbReference type="KEGG" id="rarg:115742601"/>
<dbReference type="FunFam" id="3.40.1190.20:FF:000025">
    <property type="entry name" value="Putative sugar kinase slr0537"/>
    <property type="match status" value="1"/>
</dbReference>
<dbReference type="GeneID" id="115742601"/>
<dbReference type="InterPro" id="IPR052700">
    <property type="entry name" value="Carb_kinase_PfkB-like"/>
</dbReference>
<keyword evidence="7" id="KW-1185">Reference proteome</keyword>
<dbReference type="AlphaFoldDB" id="A0A8B8PDU7"/>
<evidence type="ECO:0000256" key="3">
    <source>
        <dbReference type="ARBA" id="ARBA00022777"/>
    </source>
</evidence>
<reference evidence="8" key="1">
    <citation type="submission" date="2025-08" db="UniProtKB">
        <authorList>
            <consortium name="RefSeq"/>
        </authorList>
    </citation>
    <scope>IDENTIFICATION</scope>
    <source>
        <tissue evidence="8">Leaf</tissue>
    </source>
</reference>
<evidence type="ECO:0000313" key="7">
    <source>
        <dbReference type="Proteomes" id="UP000827889"/>
    </source>
</evidence>
<dbReference type="PANTHER" id="PTHR43320">
    <property type="entry name" value="SUGAR KINASE"/>
    <property type="match status" value="1"/>
</dbReference>
<keyword evidence="3 4" id="KW-0418">Kinase</keyword>
<dbReference type="InterPro" id="IPR011611">
    <property type="entry name" value="PfkB_dom"/>
</dbReference>
<keyword evidence="2 4" id="KW-0808">Transferase</keyword>
<feature type="compositionally biased region" description="Pro residues" evidence="5">
    <location>
        <begin position="24"/>
        <end position="38"/>
    </location>
</feature>
<name>A0A8B8PDU7_9MYRT</name>
<dbReference type="CDD" id="cd01168">
    <property type="entry name" value="adenosine_kinase"/>
    <property type="match status" value="1"/>
</dbReference>
<evidence type="ECO:0000259" key="6">
    <source>
        <dbReference type="Pfam" id="PF00294"/>
    </source>
</evidence>
<dbReference type="Gene3D" id="3.40.1190.20">
    <property type="match status" value="1"/>
</dbReference>
<evidence type="ECO:0000256" key="5">
    <source>
        <dbReference type="SAM" id="MobiDB-lite"/>
    </source>
</evidence>
<dbReference type="RefSeq" id="XP_030532849.1">
    <property type="nucleotide sequence ID" value="XM_030676989.2"/>
</dbReference>
<dbReference type="SUPFAM" id="SSF53613">
    <property type="entry name" value="Ribokinase-like"/>
    <property type="match status" value="1"/>
</dbReference>
<protein>
    <submittedName>
        <fullName evidence="8">Uncharacterized sugar kinase slr0537</fullName>
    </submittedName>
</protein>
<dbReference type="Gene3D" id="3.30.1110.10">
    <property type="match status" value="1"/>
</dbReference>
<comment type="similarity">
    <text evidence="1 4">Belongs to the carbohydrate kinase PfkB family.</text>
</comment>
<evidence type="ECO:0000313" key="8">
    <source>
        <dbReference type="RefSeq" id="XP_030532849.1"/>
    </source>
</evidence>
<dbReference type="PROSITE" id="PS00584">
    <property type="entry name" value="PFKB_KINASES_2"/>
    <property type="match status" value="1"/>
</dbReference>
<dbReference type="PRINTS" id="PR00990">
    <property type="entry name" value="RIBOKINASE"/>
</dbReference>
<dbReference type="InterPro" id="IPR029056">
    <property type="entry name" value="Ribokinase-like"/>
</dbReference>
<feature type="region of interest" description="Disordered" evidence="5">
    <location>
        <begin position="19"/>
        <end position="42"/>
    </location>
</feature>
<dbReference type="Proteomes" id="UP000827889">
    <property type="component" value="Chromosome 10"/>
</dbReference>
<evidence type="ECO:0000256" key="2">
    <source>
        <dbReference type="ARBA" id="ARBA00022679"/>
    </source>
</evidence>
<accession>A0A8B8PDU7</accession>